<reference evidence="4" key="1">
    <citation type="journal article" date="2019" name="Int. J. Syst. Evol. Microbiol.">
        <title>The Global Catalogue of Microorganisms (GCM) 10K type strain sequencing project: providing services to taxonomists for standard genome sequencing and annotation.</title>
        <authorList>
            <consortium name="The Broad Institute Genomics Platform"/>
            <consortium name="The Broad Institute Genome Sequencing Center for Infectious Disease"/>
            <person name="Wu L."/>
            <person name="Ma J."/>
        </authorList>
    </citation>
    <scope>NUCLEOTIDE SEQUENCE [LARGE SCALE GENOMIC DNA]</scope>
    <source>
        <strain evidence="4">JCM 3338</strain>
    </source>
</reference>
<dbReference type="RefSeq" id="WP_376876334.1">
    <property type="nucleotide sequence ID" value="NZ_JBHUHP010000010.1"/>
</dbReference>
<evidence type="ECO:0000313" key="3">
    <source>
        <dbReference type="EMBL" id="MFD2092442.1"/>
    </source>
</evidence>
<evidence type="ECO:0008006" key="5">
    <source>
        <dbReference type="Google" id="ProtNLM"/>
    </source>
</evidence>
<feature type="signal peptide" evidence="2">
    <location>
        <begin position="1"/>
        <end position="18"/>
    </location>
</feature>
<keyword evidence="4" id="KW-1185">Reference proteome</keyword>
<comment type="caution">
    <text evidence="3">The sequence shown here is derived from an EMBL/GenBank/DDBJ whole genome shotgun (WGS) entry which is preliminary data.</text>
</comment>
<feature type="compositionally biased region" description="Low complexity" evidence="1">
    <location>
        <begin position="29"/>
        <end position="44"/>
    </location>
</feature>
<proteinExistence type="predicted"/>
<feature type="region of interest" description="Disordered" evidence="1">
    <location>
        <begin position="28"/>
        <end position="47"/>
    </location>
</feature>
<dbReference type="PROSITE" id="PS51257">
    <property type="entry name" value="PROKAR_LIPOPROTEIN"/>
    <property type="match status" value="1"/>
</dbReference>
<protein>
    <recommendedName>
        <fullName evidence="5">LppP/LprE lipoprotein</fullName>
    </recommendedName>
</protein>
<name>A0ABW4XBD0_9ACTN</name>
<dbReference type="Proteomes" id="UP001597402">
    <property type="component" value="Unassembled WGS sequence"/>
</dbReference>
<evidence type="ECO:0000313" key="4">
    <source>
        <dbReference type="Proteomes" id="UP001597402"/>
    </source>
</evidence>
<sequence>MTWLLRSGGPAAALVALAAGLTGCGAGGTPAAPAHSSAAAGTSSTRVEGSAPTLVSATSTDDVDAAAGSWSTTWKACFAPVDGAAVVGWQVQTLTSEGTSPRIEQLPGPCVELQVAHGTGTPADGPARIAALSDAASLVYRVRAERTDGSVTPWTGPVAAGTSR</sequence>
<evidence type="ECO:0000256" key="1">
    <source>
        <dbReference type="SAM" id="MobiDB-lite"/>
    </source>
</evidence>
<evidence type="ECO:0000256" key="2">
    <source>
        <dbReference type="SAM" id="SignalP"/>
    </source>
</evidence>
<accession>A0ABW4XBD0</accession>
<organism evidence="3 4">
    <name type="scientific">Blastococcus deserti</name>
    <dbReference type="NCBI Taxonomy" id="2259033"/>
    <lineage>
        <taxon>Bacteria</taxon>
        <taxon>Bacillati</taxon>
        <taxon>Actinomycetota</taxon>
        <taxon>Actinomycetes</taxon>
        <taxon>Geodermatophilales</taxon>
        <taxon>Geodermatophilaceae</taxon>
        <taxon>Blastococcus</taxon>
    </lineage>
</organism>
<feature type="chain" id="PRO_5047227058" description="LppP/LprE lipoprotein" evidence="2">
    <location>
        <begin position="19"/>
        <end position="164"/>
    </location>
</feature>
<gene>
    <name evidence="3" type="ORF">ACFSHS_12765</name>
</gene>
<keyword evidence="2" id="KW-0732">Signal</keyword>
<dbReference type="EMBL" id="JBHUHP010000010">
    <property type="protein sequence ID" value="MFD2092442.1"/>
    <property type="molecule type" value="Genomic_DNA"/>
</dbReference>